<reference evidence="2 3" key="1">
    <citation type="submission" date="2021-06" db="EMBL/GenBank/DDBJ databases">
        <title>Caerostris extrusa draft genome.</title>
        <authorList>
            <person name="Kono N."/>
            <person name="Arakawa K."/>
        </authorList>
    </citation>
    <scope>NUCLEOTIDE SEQUENCE [LARGE SCALE GENOMIC DNA]</scope>
</reference>
<sequence>MAEESDLDISTLPIEEDNMDLDCESLIKALAFYNKIVEQSDSKEIKKNRENASRQRSGYRQDSREPEYLYCSTRGTYPGNGEKFCQQS</sequence>
<proteinExistence type="predicted"/>
<comment type="caution">
    <text evidence="2">The sequence shown here is derived from an EMBL/GenBank/DDBJ whole genome shotgun (WGS) entry which is preliminary data.</text>
</comment>
<protein>
    <submittedName>
        <fullName evidence="2">Uncharacterized protein</fullName>
    </submittedName>
</protein>
<gene>
    <name evidence="2" type="ORF">CEXT_4791</name>
</gene>
<evidence type="ECO:0000313" key="3">
    <source>
        <dbReference type="Proteomes" id="UP001054945"/>
    </source>
</evidence>
<name>A0AAV4N0Q3_CAEEX</name>
<evidence type="ECO:0000256" key="1">
    <source>
        <dbReference type="SAM" id="MobiDB-lite"/>
    </source>
</evidence>
<evidence type="ECO:0000313" key="2">
    <source>
        <dbReference type="EMBL" id="GIX78253.1"/>
    </source>
</evidence>
<dbReference type="AlphaFoldDB" id="A0AAV4N0Q3"/>
<feature type="region of interest" description="Disordered" evidence="1">
    <location>
        <begin position="41"/>
        <end position="73"/>
    </location>
</feature>
<keyword evidence="3" id="KW-1185">Reference proteome</keyword>
<dbReference type="Proteomes" id="UP001054945">
    <property type="component" value="Unassembled WGS sequence"/>
</dbReference>
<accession>A0AAV4N0Q3</accession>
<organism evidence="2 3">
    <name type="scientific">Caerostris extrusa</name>
    <name type="common">Bark spider</name>
    <name type="synonym">Caerostris bankana</name>
    <dbReference type="NCBI Taxonomy" id="172846"/>
    <lineage>
        <taxon>Eukaryota</taxon>
        <taxon>Metazoa</taxon>
        <taxon>Ecdysozoa</taxon>
        <taxon>Arthropoda</taxon>
        <taxon>Chelicerata</taxon>
        <taxon>Arachnida</taxon>
        <taxon>Araneae</taxon>
        <taxon>Araneomorphae</taxon>
        <taxon>Entelegynae</taxon>
        <taxon>Araneoidea</taxon>
        <taxon>Araneidae</taxon>
        <taxon>Caerostris</taxon>
    </lineage>
</organism>
<feature type="compositionally biased region" description="Basic and acidic residues" evidence="1">
    <location>
        <begin position="41"/>
        <end position="67"/>
    </location>
</feature>
<dbReference type="EMBL" id="BPLR01002829">
    <property type="protein sequence ID" value="GIX78253.1"/>
    <property type="molecule type" value="Genomic_DNA"/>
</dbReference>